<dbReference type="Proteomes" id="UP000886595">
    <property type="component" value="Unassembled WGS sequence"/>
</dbReference>
<name>A0A8X7QKW9_BRACI</name>
<dbReference type="SUPFAM" id="SSF52317">
    <property type="entry name" value="Class I glutamine amidotransferase-like"/>
    <property type="match status" value="1"/>
</dbReference>
<keyword evidence="2" id="KW-1185">Reference proteome</keyword>
<dbReference type="GO" id="GO:1903189">
    <property type="term" value="P:glyoxal metabolic process"/>
    <property type="evidence" value="ECO:0007669"/>
    <property type="project" value="TreeGrafter"/>
</dbReference>
<evidence type="ECO:0000313" key="1">
    <source>
        <dbReference type="EMBL" id="KAG2269778.1"/>
    </source>
</evidence>
<organism evidence="1 2">
    <name type="scientific">Brassica carinata</name>
    <name type="common">Ethiopian mustard</name>
    <name type="synonym">Abyssinian cabbage</name>
    <dbReference type="NCBI Taxonomy" id="52824"/>
    <lineage>
        <taxon>Eukaryota</taxon>
        <taxon>Viridiplantae</taxon>
        <taxon>Streptophyta</taxon>
        <taxon>Embryophyta</taxon>
        <taxon>Tracheophyta</taxon>
        <taxon>Spermatophyta</taxon>
        <taxon>Magnoliopsida</taxon>
        <taxon>eudicotyledons</taxon>
        <taxon>Gunneridae</taxon>
        <taxon>Pentapetalae</taxon>
        <taxon>rosids</taxon>
        <taxon>malvids</taxon>
        <taxon>Brassicales</taxon>
        <taxon>Brassicaceae</taxon>
        <taxon>Brassiceae</taxon>
        <taxon>Brassica</taxon>
    </lineage>
</organism>
<dbReference type="InterPro" id="IPR029062">
    <property type="entry name" value="Class_I_gatase-like"/>
</dbReference>
<dbReference type="PANTHER" id="PTHR48094:SF21">
    <property type="entry name" value="GENOME ASSEMBLY, CHROMOSOME: A08"/>
    <property type="match status" value="1"/>
</dbReference>
<sequence>MGKQRRSLQVVSSWIHVGCWEETCLRSIEVEQVKLNRWMKSDKLYSEYVRLRRLVLRRLQEMQKVSMVLLCLQEVLKRLLLIPVAHGTEPFEAVVMIDVLRQGGADVTVASVENQVGVDACHGIKIVADSSL</sequence>
<dbReference type="OrthoDB" id="543156at2759"/>
<gene>
    <name evidence="1" type="ORF">Bca52824_064333</name>
</gene>
<comment type="caution">
    <text evidence="1">The sequence shown here is derived from an EMBL/GenBank/DDBJ whole genome shotgun (WGS) entry which is preliminary data.</text>
</comment>
<accession>A0A8X7QKW9</accession>
<dbReference type="GO" id="GO:0005737">
    <property type="term" value="C:cytoplasm"/>
    <property type="evidence" value="ECO:0007669"/>
    <property type="project" value="TreeGrafter"/>
</dbReference>
<protein>
    <submittedName>
        <fullName evidence="1">Uncharacterized protein</fullName>
    </submittedName>
</protein>
<evidence type="ECO:0000313" key="2">
    <source>
        <dbReference type="Proteomes" id="UP000886595"/>
    </source>
</evidence>
<dbReference type="AlphaFoldDB" id="A0A8X7QKW9"/>
<dbReference type="Gene3D" id="3.40.50.880">
    <property type="match status" value="1"/>
</dbReference>
<dbReference type="EMBL" id="JAAMPC010000013">
    <property type="protein sequence ID" value="KAG2269778.1"/>
    <property type="molecule type" value="Genomic_DNA"/>
</dbReference>
<reference evidence="1 2" key="1">
    <citation type="submission" date="2020-02" db="EMBL/GenBank/DDBJ databases">
        <authorList>
            <person name="Ma Q."/>
            <person name="Huang Y."/>
            <person name="Song X."/>
            <person name="Pei D."/>
        </authorList>
    </citation>
    <scope>NUCLEOTIDE SEQUENCE [LARGE SCALE GENOMIC DNA]</scope>
    <source>
        <strain evidence="1">Sxm20200214</strain>
        <tissue evidence="1">Leaf</tissue>
    </source>
</reference>
<dbReference type="PANTHER" id="PTHR48094">
    <property type="entry name" value="PROTEIN/NUCLEIC ACID DEGLYCASE DJ-1-RELATED"/>
    <property type="match status" value="1"/>
</dbReference>
<proteinExistence type="predicted"/>
<dbReference type="InterPro" id="IPR050325">
    <property type="entry name" value="Prot/Nucl_acid_deglycase"/>
</dbReference>